<comment type="caution">
    <text evidence="1">The sequence shown here is derived from an EMBL/GenBank/DDBJ whole genome shotgun (WGS) entry which is preliminary data.</text>
</comment>
<proteinExistence type="predicted"/>
<accession>A0A6A4C3L9</accession>
<evidence type="ECO:0000313" key="1">
    <source>
        <dbReference type="EMBL" id="KAE9284726.1"/>
    </source>
</evidence>
<gene>
    <name evidence="1" type="ORF">PF001_g22242</name>
</gene>
<protein>
    <submittedName>
        <fullName evidence="1">Uncharacterized protein</fullName>
    </submittedName>
</protein>
<dbReference type="AlphaFoldDB" id="A0A6A4C3L9"/>
<sequence>MSRALTAVDAKTAFKGVVIPNNNYMRDTTEGFRLRWFGRLYITNPGDSRMTGRRSRWQVGYNDYYVMVEQYEDPLQNVQAARV</sequence>
<organism evidence="1 2">
    <name type="scientific">Phytophthora fragariae</name>
    <dbReference type="NCBI Taxonomy" id="53985"/>
    <lineage>
        <taxon>Eukaryota</taxon>
        <taxon>Sar</taxon>
        <taxon>Stramenopiles</taxon>
        <taxon>Oomycota</taxon>
        <taxon>Peronosporomycetes</taxon>
        <taxon>Peronosporales</taxon>
        <taxon>Peronosporaceae</taxon>
        <taxon>Phytophthora</taxon>
    </lineage>
</organism>
<evidence type="ECO:0000313" key="2">
    <source>
        <dbReference type="Proteomes" id="UP000437068"/>
    </source>
</evidence>
<name>A0A6A4C3L9_9STRA</name>
<dbReference type="Proteomes" id="UP000437068">
    <property type="component" value="Unassembled WGS sequence"/>
</dbReference>
<dbReference type="EMBL" id="QXGE01002122">
    <property type="protein sequence ID" value="KAE9284726.1"/>
    <property type="molecule type" value="Genomic_DNA"/>
</dbReference>
<reference evidence="1 2" key="1">
    <citation type="submission" date="2018-08" db="EMBL/GenBank/DDBJ databases">
        <title>Genomic investigation of the strawberry pathogen Phytophthora fragariae indicates pathogenicity is determined by transcriptional variation in three key races.</title>
        <authorList>
            <person name="Adams T.M."/>
            <person name="Armitage A.D."/>
            <person name="Sobczyk M.K."/>
            <person name="Bates H.J."/>
            <person name="Dunwell J.M."/>
            <person name="Nellist C.F."/>
            <person name="Harrison R.J."/>
        </authorList>
    </citation>
    <scope>NUCLEOTIDE SEQUENCE [LARGE SCALE GENOMIC DNA]</scope>
    <source>
        <strain evidence="1 2">A4</strain>
    </source>
</reference>